<keyword evidence="5" id="KW-0812">Transmembrane</keyword>
<dbReference type="SUPFAM" id="SSF69318">
    <property type="entry name" value="Integrin alpha N-terminal domain"/>
    <property type="match status" value="1"/>
</dbReference>
<dbReference type="Pfam" id="PF03534">
    <property type="entry name" value="SpvB"/>
    <property type="match status" value="1"/>
</dbReference>
<dbReference type="Gene3D" id="2.180.10.10">
    <property type="entry name" value="RHS repeat-associated core"/>
    <property type="match status" value="3"/>
</dbReference>
<dbReference type="Pfam" id="PF05593">
    <property type="entry name" value="RHS_repeat"/>
    <property type="match status" value="1"/>
</dbReference>
<feature type="transmembrane region" description="Helical" evidence="5">
    <location>
        <begin position="1893"/>
        <end position="1914"/>
    </location>
</feature>
<keyword evidence="5" id="KW-1133">Transmembrane helix</keyword>
<dbReference type="GO" id="GO:0005576">
    <property type="term" value="C:extracellular region"/>
    <property type="evidence" value="ECO:0007669"/>
    <property type="project" value="UniProtKB-SubCell"/>
</dbReference>
<evidence type="ECO:0000256" key="2">
    <source>
        <dbReference type="ARBA" id="ARBA00022525"/>
    </source>
</evidence>
<protein>
    <recommendedName>
        <fullName evidence="6">Teneurin-like YD-shell domain-containing protein</fullName>
    </recommendedName>
</protein>
<feature type="transmembrane region" description="Helical" evidence="5">
    <location>
        <begin position="1926"/>
        <end position="1950"/>
    </location>
</feature>
<keyword evidence="4" id="KW-0843">Virulence</keyword>
<dbReference type="Proteomes" id="UP000722485">
    <property type="component" value="Unassembled WGS sequence"/>
</dbReference>
<evidence type="ECO:0000256" key="3">
    <source>
        <dbReference type="ARBA" id="ARBA00022737"/>
    </source>
</evidence>
<dbReference type="EMBL" id="JAANBB010000040">
    <property type="protein sequence ID" value="KAF7553833.1"/>
    <property type="molecule type" value="Genomic_DNA"/>
</dbReference>
<comment type="caution">
    <text evidence="7">The sequence shown here is derived from an EMBL/GenBank/DDBJ whole genome shotgun (WGS) entry which is preliminary data.</text>
</comment>
<dbReference type="Pfam" id="PF25023">
    <property type="entry name" value="TEN_YD-shell"/>
    <property type="match status" value="1"/>
</dbReference>
<feature type="transmembrane region" description="Helical" evidence="5">
    <location>
        <begin position="1862"/>
        <end position="1886"/>
    </location>
</feature>
<comment type="subcellular location">
    <subcellularLocation>
        <location evidence="1">Secreted</location>
    </subcellularLocation>
</comment>
<dbReference type="InterPro" id="IPR022385">
    <property type="entry name" value="Rhs_assc_core"/>
</dbReference>
<sequence length="2110" mass="228871">MDNYLAAVGREFGKVDTDSGGVARYSLQIEIPPGIGHGNEPELSLEYSQGYPNGILGLGWALGGLSCIRKGPSSLAYDGTNTPPADYNRFQPKLTLDGAELLNIKGSYGEKNTEYSTEIDSLGRTVTQLESGFVVRDSTGLWKEYGTTDDSRVLLSDGVQVREWRLKKQMDRHSNAMTYSYVKSPQGAGSSADVNTCYLSEVRYSSNEATGHPATRIVRLEYSSRGDLVVQAVQGDKAVWASLLSAIRIGVIRGDTVRIDRSYELAYTKSQFTDDSCLTSVTETAGSGNNKVELLPSKFGYTSPGVPPQDLFKNARQKVISLPRTTNNVALLTLNISGRSLADLACVRYNPASKSMSIKTYLAARGSDDTISWSASDGPGAEATLPVIDTSRGFPDILAPDLSGDGRSDLILPYCDSDRMVRFSLSQSIGTGFQNHRTKATRFPWTDGSKFMAVDLTGRGSVDVVQIFTDGQKLAFRNFSSVTQDGELGLKDAKLTPTIYENVGTIDWFLLTHAKTGAMSLVRVWAKDQGKGTNRILATAFTAANASDSGAGFTEGATSVLESSVKINQAKYNVVACDINGDGTQDIVLATATYYTGRMTLAYTTFLGDGQGRFAKHENTITREIAAPRPLNSEDYGHFHTTNLNGSNYPSVSYVYQEASSRSYVCLSVDGRCNGLVGEATLYRVAGDMPSSKMEVVPTDLNGNGMGDWLFHTIENDQPRVVPVYNHADVTDFLSWARDPMGLQTNVAYGALSNPDVYTSSVSWKNYQNKSNDSYAVLGAPNYVVTGLEHHNDKSINSLDYNLSIKKTYSSAVVNTKGRGWQGFGEIHSLNATDNILTTEKYFQAWPLTSQKSQIDTKTPEGKVLKSEKTDFKPVSISKGPWKIYNANKIREQTDMWEGDVVARSNASSYTYDEDGNVTSQSSSETVRDQLTFQSWQKCTYTTINGITGLLTSKKISSKQQNANMLAFEDGDASLSLFEYDSTTAILKSSSEWSTDVGTFAVKTFKFDRHGNEIENVDAAGLKTTTTYDDLFKSFPVKVTAEGPGIATVHLAAFDEASGQETAKLAGDGSLTCYRIDQFGRILETRLRSSGQGGGAITATDFFVNRPHVTDASFAAILAGCRLDPYRELKFERQKDASGAAFIGSKALTYSKEGVDGQSELFEFMDCAGQVRKRYSQHGNDPEKTWMIWEYDSRGHHIFETFPTKVPTSSSDWAPDRSTGIRASFDILGRPTVHVRPAHADGSHFIVASMTYLDGGSRVQERTLSAPNAEEPLANATELSIVEKRYARIGHEDLITEIIDQNGLRSTFQYDVSGNMVLATDPAGNEERRSYNSKGHLVTLNNPYQNSGLAATPAITHKYNVANHLVSQVNAAGEVVTYERDARGRPLKKMGKDGRAVVYVYGAEGVDKPSSVAIHPQGTSSPFESRFDFAYDHQGRVKERNLTIKDGTCFTTSLSYDWQGEAVRKVFPDGAITTNEYRGGLIRSSTLSGGSASTWLLKADLGQYTASEDPEKIVVQGTGMKESFEHDWKYDAQGFPLSHSLRSGNNSLVQDHYLYNDVDKMVRRHEFLSGSTTDYSYLGCRLESSQSGDGVKNSYAYDRAGNLTHKRGVDIKHSPGRVFGTRGDKSVFDVSYDAAGRMIKRTTDRSSFNFTYDSFGWLKSYADEASGVSLDIITDFEGETLLRQHSDGSSELIVGHDFSIHTKSDGSRIVRHKLFSKEYLLGTISNTYESANSTRPLGGGHRVADVPFTDTKGNVTHIYSGEDAALREKFDYDDYGSLEVDASEAAPEVAEKDRTSTYEGKQLDEATGLLDFGGRWYDPLVGRFTTPDDIVDMDLLIRTDGLNRYSFENNDPINHIDPTGHWSWFSILGVVLGAVLIVGAIALTVATGGAAGVLAAAAVGAMTSGGIAGITYSIDHHDEKDAGTFIGGYFATVGINAAIGAATGALGAVATPARALSGTSRLFSKVGLASIGAKAVLGGAGSVLTKAGQRYVSNTFYGTHEDLFADAGSNFGFGALMGGLGGVSGLKGTSSPNKLLGINKFEGSFKLRAFTGLRAVLAPKPTNPWAIPGITKQILSATVSKTKGLASYGYKKTGLDKKVNASLKSFGRSL</sequence>
<keyword evidence="5" id="KW-0472">Membrane</keyword>
<dbReference type="InterPro" id="IPR056823">
    <property type="entry name" value="TEN-like_YD-shell"/>
</dbReference>
<dbReference type="GO" id="GO:0005737">
    <property type="term" value="C:cytoplasm"/>
    <property type="evidence" value="ECO:0007669"/>
    <property type="project" value="InterPro"/>
</dbReference>
<keyword evidence="3" id="KW-0677">Repeat</keyword>
<accession>A0A9P5LK26</accession>
<dbReference type="NCBIfam" id="TIGR03696">
    <property type="entry name" value="Rhs_assc_core"/>
    <property type="match status" value="1"/>
</dbReference>
<proteinExistence type="predicted"/>
<evidence type="ECO:0000256" key="5">
    <source>
        <dbReference type="SAM" id="Phobius"/>
    </source>
</evidence>
<dbReference type="InterPro" id="IPR003284">
    <property type="entry name" value="Sal_SpvB"/>
</dbReference>
<keyword evidence="8" id="KW-1185">Reference proteome</keyword>
<gene>
    <name evidence="7" type="ORF">G7Z17_g3349</name>
</gene>
<evidence type="ECO:0000313" key="8">
    <source>
        <dbReference type="Proteomes" id="UP000722485"/>
    </source>
</evidence>
<dbReference type="InterPro" id="IPR031325">
    <property type="entry name" value="RHS_repeat"/>
</dbReference>
<dbReference type="OrthoDB" id="442731at2759"/>
<evidence type="ECO:0000259" key="6">
    <source>
        <dbReference type="Pfam" id="PF25023"/>
    </source>
</evidence>
<dbReference type="PANTHER" id="PTHR32305:SF15">
    <property type="entry name" value="PROTEIN RHSA-RELATED"/>
    <property type="match status" value="1"/>
</dbReference>
<evidence type="ECO:0000256" key="4">
    <source>
        <dbReference type="ARBA" id="ARBA00023026"/>
    </source>
</evidence>
<evidence type="ECO:0000313" key="7">
    <source>
        <dbReference type="EMBL" id="KAF7553833.1"/>
    </source>
</evidence>
<dbReference type="InterPro" id="IPR028994">
    <property type="entry name" value="Integrin_alpha_N"/>
</dbReference>
<name>A0A9P5LK26_9HYPO</name>
<dbReference type="InterPro" id="IPR050708">
    <property type="entry name" value="T6SS_VgrG/RHS"/>
</dbReference>
<evidence type="ECO:0000256" key="1">
    <source>
        <dbReference type="ARBA" id="ARBA00004613"/>
    </source>
</evidence>
<feature type="transmembrane region" description="Helical" evidence="5">
    <location>
        <begin position="1962"/>
        <end position="1984"/>
    </location>
</feature>
<organism evidence="7 8">
    <name type="scientific">Cylindrodendrum hubeiense</name>
    <dbReference type="NCBI Taxonomy" id="595255"/>
    <lineage>
        <taxon>Eukaryota</taxon>
        <taxon>Fungi</taxon>
        <taxon>Dikarya</taxon>
        <taxon>Ascomycota</taxon>
        <taxon>Pezizomycotina</taxon>
        <taxon>Sordariomycetes</taxon>
        <taxon>Hypocreomycetidae</taxon>
        <taxon>Hypocreales</taxon>
        <taxon>Nectriaceae</taxon>
        <taxon>Cylindrodendrum</taxon>
    </lineage>
</organism>
<dbReference type="PANTHER" id="PTHR32305">
    <property type="match status" value="1"/>
</dbReference>
<feature type="domain" description="Teneurin-like YD-shell" evidence="6">
    <location>
        <begin position="1571"/>
        <end position="1853"/>
    </location>
</feature>
<keyword evidence="2" id="KW-0964">Secreted</keyword>
<reference evidence="7" key="1">
    <citation type="submission" date="2020-03" db="EMBL/GenBank/DDBJ databases">
        <title>Draft Genome Sequence of Cylindrodendrum hubeiense.</title>
        <authorList>
            <person name="Buettner E."/>
            <person name="Kellner H."/>
        </authorList>
    </citation>
    <scope>NUCLEOTIDE SEQUENCE</scope>
    <source>
        <strain evidence="7">IHI 201604</strain>
    </source>
</reference>